<feature type="compositionally biased region" description="Basic residues" evidence="1">
    <location>
        <begin position="34"/>
        <end position="44"/>
    </location>
</feature>
<dbReference type="PANTHER" id="PTHR34449">
    <property type="entry name" value="RHO TERMINATION FACTOR"/>
    <property type="match status" value="1"/>
</dbReference>
<dbReference type="EMBL" id="LXQA010265044">
    <property type="protein sequence ID" value="MCI39226.1"/>
    <property type="molecule type" value="Genomic_DNA"/>
</dbReference>
<proteinExistence type="predicted"/>
<accession>A0A392RUG6</accession>
<feature type="non-terminal residue" evidence="2">
    <location>
        <position position="122"/>
    </location>
</feature>
<evidence type="ECO:0000313" key="3">
    <source>
        <dbReference type="Proteomes" id="UP000265520"/>
    </source>
</evidence>
<comment type="caution">
    <text evidence="2">The sequence shown here is derived from an EMBL/GenBank/DDBJ whole genome shotgun (WGS) entry which is preliminary data.</text>
</comment>
<feature type="region of interest" description="Disordered" evidence="1">
    <location>
        <begin position="25"/>
        <end position="85"/>
    </location>
</feature>
<reference evidence="2 3" key="1">
    <citation type="journal article" date="2018" name="Front. Plant Sci.">
        <title>Red Clover (Trifolium pratense) and Zigzag Clover (T. medium) - A Picture of Genomic Similarities and Differences.</title>
        <authorList>
            <person name="Dluhosova J."/>
            <person name="Istvanek J."/>
            <person name="Nedelnik J."/>
            <person name="Repkova J."/>
        </authorList>
    </citation>
    <scope>NUCLEOTIDE SEQUENCE [LARGE SCALE GENOMIC DNA]</scope>
    <source>
        <strain evidence="3">cv. 10/8</strain>
        <tissue evidence="2">Leaf</tissue>
    </source>
</reference>
<protein>
    <submittedName>
        <fullName evidence="2">Rho-N domain-containing protein 1 chloroplastic-like</fullName>
    </submittedName>
</protein>
<organism evidence="2 3">
    <name type="scientific">Trifolium medium</name>
    <dbReference type="NCBI Taxonomy" id="97028"/>
    <lineage>
        <taxon>Eukaryota</taxon>
        <taxon>Viridiplantae</taxon>
        <taxon>Streptophyta</taxon>
        <taxon>Embryophyta</taxon>
        <taxon>Tracheophyta</taxon>
        <taxon>Spermatophyta</taxon>
        <taxon>Magnoliopsida</taxon>
        <taxon>eudicotyledons</taxon>
        <taxon>Gunneridae</taxon>
        <taxon>Pentapetalae</taxon>
        <taxon>rosids</taxon>
        <taxon>fabids</taxon>
        <taxon>Fabales</taxon>
        <taxon>Fabaceae</taxon>
        <taxon>Papilionoideae</taxon>
        <taxon>50 kb inversion clade</taxon>
        <taxon>NPAAA clade</taxon>
        <taxon>Hologalegina</taxon>
        <taxon>IRL clade</taxon>
        <taxon>Trifolieae</taxon>
        <taxon>Trifolium</taxon>
    </lineage>
</organism>
<dbReference type="AlphaFoldDB" id="A0A392RUG6"/>
<keyword evidence="3" id="KW-1185">Reference proteome</keyword>
<name>A0A392RUG6_9FABA</name>
<feature type="non-terminal residue" evidence="2">
    <location>
        <position position="1"/>
    </location>
</feature>
<dbReference type="PANTHER" id="PTHR34449:SF5">
    <property type="entry name" value="ATP BINDING _ ATPASE"/>
    <property type="match status" value="1"/>
</dbReference>
<dbReference type="Proteomes" id="UP000265520">
    <property type="component" value="Unassembled WGS sequence"/>
</dbReference>
<sequence>RIHSHVKIGGLKSGSLAASFVCEARRSPDFSRQNNRHGPSRGRNRNNDGSDMFENFEEDMLSSKNGPLVPLSSGKFQATSSPGPREKEIVELFRKVQARLRERSAVKEEKKVEAPRGNVKEK</sequence>
<evidence type="ECO:0000256" key="1">
    <source>
        <dbReference type="SAM" id="MobiDB-lite"/>
    </source>
</evidence>
<feature type="region of interest" description="Disordered" evidence="1">
    <location>
        <begin position="103"/>
        <end position="122"/>
    </location>
</feature>
<evidence type="ECO:0000313" key="2">
    <source>
        <dbReference type="EMBL" id="MCI39226.1"/>
    </source>
</evidence>